<evidence type="ECO:0000256" key="8">
    <source>
        <dbReference type="ARBA" id="ARBA00034811"/>
    </source>
</evidence>
<dbReference type="GeneID" id="25030506"/>
<keyword evidence="4" id="KW-0547">Nucleotide-binding</keyword>
<reference evidence="12 13" key="1">
    <citation type="journal article" date="2011" name="Science">
        <title>Comparative functional genomics of the fission yeasts.</title>
        <authorList>
            <person name="Rhind N."/>
            <person name="Chen Z."/>
            <person name="Yassour M."/>
            <person name="Thompson D.A."/>
            <person name="Haas B.J."/>
            <person name="Habib N."/>
            <person name="Wapinski I."/>
            <person name="Roy S."/>
            <person name="Lin M.F."/>
            <person name="Heiman D.I."/>
            <person name="Young S.K."/>
            <person name="Furuya K."/>
            <person name="Guo Y."/>
            <person name="Pidoux A."/>
            <person name="Chen H.M."/>
            <person name="Robbertse B."/>
            <person name="Goldberg J.M."/>
            <person name="Aoki K."/>
            <person name="Bayne E.H."/>
            <person name="Berlin A.M."/>
            <person name="Desjardins C.A."/>
            <person name="Dobbs E."/>
            <person name="Dukaj L."/>
            <person name="Fan L."/>
            <person name="FitzGerald M.G."/>
            <person name="French C."/>
            <person name="Gujja S."/>
            <person name="Hansen K."/>
            <person name="Keifenheim D."/>
            <person name="Levin J.Z."/>
            <person name="Mosher R.A."/>
            <person name="Mueller C.A."/>
            <person name="Pfiffner J."/>
            <person name="Priest M."/>
            <person name="Russ C."/>
            <person name="Smialowska A."/>
            <person name="Swoboda P."/>
            <person name="Sykes S.M."/>
            <person name="Vaughn M."/>
            <person name="Vengrova S."/>
            <person name="Yoder R."/>
            <person name="Zeng Q."/>
            <person name="Allshire R."/>
            <person name="Baulcombe D."/>
            <person name="Birren B.W."/>
            <person name="Brown W."/>
            <person name="Ekwall K."/>
            <person name="Kellis M."/>
            <person name="Leatherwood J."/>
            <person name="Levin H."/>
            <person name="Margalit H."/>
            <person name="Martienssen R."/>
            <person name="Nieduszynski C.A."/>
            <person name="Spatafora J.W."/>
            <person name="Friedman N."/>
            <person name="Dalgaard J.Z."/>
            <person name="Baumann P."/>
            <person name="Niki H."/>
            <person name="Regev A."/>
            <person name="Nusbaum C."/>
        </authorList>
    </citation>
    <scope>NUCLEOTIDE SEQUENCE [LARGE SCALE GENOMIC DNA]</scope>
    <source>
        <strain evidence="13">yFS286</strain>
    </source>
</reference>
<dbReference type="Gene3D" id="3.40.50.300">
    <property type="entry name" value="P-loop containing nucleotide triphosphate hydrolases"/>
    <property type="match status" value="1"/>
</dbReference>
<evidence type="ECO:0000256" key="7">
    <source>
        <dbReference type="ARBA" id="ARBA00023136"/>
    </source>
</evidence>
<evidence type="ECO:0000259" key="11">
    <source>
        <dbReference type="SMART" id="SM00382"/>
    </source>
</evidence>
<evidence type="ECO:0000256" key="5">
    <source>
        <dbReference type="ARBA" id="ARBA00022801"/>
    </source>
</evidence>
<dbReference type="InterPro" id="IPR027417">
    <property type="entry name" value="P-loop_NTPase"/>
</dbReference>
<evidence type="ECO:0000256" key="6">
    <source>
        <dbReference type="ARBA" id="ARBA00022840"/>
    </source>
</evidence>
<dbReference type="SUPFAM" id="SSF52540">
    <property type="entry name" value="P-loop containing nucleoside triphosphate hydrolases"/>
    <property type="match status" value="2"/>
</dbReference>
<dbReference type="Pfam" id="PF00004">
    <property type="entry name" value="AAA"/>
    <property type="match status" value="1"/>
</dbReference>
<dbReference type="InterPro" id="IPR003959">
    <property type="entry name" value="ATPase_AAA_core"/>
</dbReference>
<accession>S9PTJ4</accession>
<dbReference type="VEuPathDB" id="FungiDB:SOCG_01526"/>
<dbReference type="GO" id="GO:0016887">
    <property type="term" value="F:ATP hydrolysis activity"/>
    <property type="evidence" value="ECO:0007669"/>
    <property type="project" value="InterPro"/>
</dbReference>
<comment type="subcellular location">
    <subcellularLocation>
        <location evidence="1">Membrane</location>
    </subcellularLocation>
</comment>
<evidence type="ECO:0000256" key="4">
    <source>
        <dbReference type="ARBA" id="ARBA00022741"/>
    </source>
</evidence>
<evidence type="ECO:0000256" key="2">
    <source>
        <dbReference type="ARBA" id="ARBA00006914"/>
    </source>
</evidence>
<name>S9PTJ4_SCHOY</name>
<dbReference type="GO" id="GO:0005778">
    <property type="term" value="C:peroxisomal membrane"/>
    <property type="evidence" value="ECO:0007669"/>
    <property type="project" value="TreeGrafter"/>
</dbReference>
<dbReference type="HOGENOM" id="CLU_000688_0_6_1"/>
<dbReference type="AlphaFoldDB" id="S9PTJ4"/>
<evidence type="ECO:0000256" key="10">
    <source>
        <dbReference type="ARBA" id="ARBA00048778"/>
    </source>
</evidence>
<evidence type="ECO:0000313" key="12">
    <source>
        <dbReference type="EMBL" id="EPX71307.1"/>
    </source>
</evidence>
<keyword evidence="7" id="KW-0472">Membrane</keyword>
<dbReference type="GO" id="GO:0005524">
    <property type="term" value="F:ATP binding"/>
    <property type="evidence" value="ECO:0007669"/>
    <property type="project" value="UniProtKB-KW"/>
</dbReference>
<dbReference type="InterPro" id="IPR003593">
    <property type="entry name" value="AAA+_ATPase"/>
</dbReference>
<comment type="similarity">
    <text evidence="2">Belongs to the AAA ATPase family.</text>
</comment>
<evidence type="ECO:0000256" key="9">
    <source>
        <dbReference type="ARBA" id="ARBA00034920"/>
    </source>
</evidence>
<evidence type="ECO:0000256" key="3">
    <source>
        <dbReference type="ARBA" id="ARBA00022593"/>
    </source>
</evidence>
<organism evidence="12 13">
    <name type="scientific">Schizosaccharomyces octosporus (strain yFS286)</name>
    <name type="common">Fission yeast</name>
    <name type="synonym">Octosporomyces octosporus</name>
    <dbReference type="NCBI Taxonomy" id="483514"/>
    <lineage>
        <taxon>Eukaryota</taxon>
        <taxon>Fungi</taxon>
        <taxon>Dikarya</taxon>
        <taxon>Ascomycota</taxon>
        <taxon>Taphrinomycotina</taxon>
        <taxon>Schizosaccharomycetes</taxon>
        <taxon>Schizosaccharomycetales</taxon>
        <taxon>Schizosaccharomycetaceae</taxon>
        <taxon>Schizosaccharomyces</taxon>
    </lineage>
</organism>
<sequence length="949" mass="107514">MNKYASTTVSVLPRLHPTRKAWINFEWAASVIPEFKKDDPYVFVSTSSNPFIGWIFKLFHSPTLESSFLEISKCDELVQNNVSISSISPIELNCVEFCIWSDIPTNMEAVLRLYREERIPLKNGEFISDGVQVAQCLPVTQGYISSRTRIEKCVISGSKPLPSYEDLSLLFTRKLSSTIDSNELLIEEFDISVEADCFLANCFNAFVHPVTLSSLRKRKESWIKLGTNNDTFIYAKAIPTCDVAENTVRVSPTLSSLFGENKTRCIPSLDSPVVVSAKRIRLKCIYLPFQSDGTLQHKVWDFVREVISQGTELCLNAAFALRIDKNSNIFHESPTFLEEHLQFAWFIMDEVEAQAGDIYYVDHSTEIELETIGTSKYLPSLKKRFLPFVATNEVTKKLHAMLKALYTHPQPPVRYPFFMISGWRIMDMNEIVSCISSNLGIPLFSVSCYDLVDLDKTKVTSKITEFLKPLSRHLYGIILIKDLNVLSLPIEGSINNVNSKLITIFKEKLNLFHYNRYAIIGVASNVENIPEEIMGESFYEFAFSNLNDDERLQLLRVFSKNFHVEKNVNLVEISKATSAFPLHLLGTLFETSLLRAIRHLRQNHTEYSIHCSGPVVSEHDIYKEIDIHRKECLTGDFKIPKVKWEDIGGLDEAKNVLKDTLHLPLVRPELFGKGVNMRGGVLLYGPPGTGKTLLAKAVATELSLSFLSVKGPELLNMYVGESEANMREIFTKAKNAAPCIIFFDELDSVAPKRGDSSDSGNVMDRIVSQLLAELDSVHKSDKFVFAIGATNRPDLLDPSLLRPGRFDKMVYLGINSTIDAREKVLRTITRKFKLDADVNFYDIAKQCTNNLTGADLYALCADALSLALKRKTTEIEEIVKSSRAYVSVEDFLQCHDGQDILDLRIQHSDFELALQKLNPSVSESELEHYDRLKEQFQNNYRGTRYKADK</sequence>
<dbReference type="RefSeq" id="XP_013019933.1">
    <property type="nucleotide sequence ID" value="XM_013164479.1"/>
</dbReference>
<keyword evidence="6" id="KW-0067">ATP-binding</keyword>
<dbReference type="eggNOG" id="KOG0736">
    <property type="taxonomic scope" value="Eukaryota"/>
</dbReference>
<dbReference type="PANTHER" id="PTHR23077">
    <property type="entry name" value="AAA-FAMILY ATPASE"/>
    <property type="match status" value="1"/>
</dbReference>
<dbReference type="PANTHER" id="PTHR23077:SF9">
    <property type="entry name" value="PEROXISOMAL ATPASE PEX6"/>
    <property type="match status" value="1"/>
</dbReference>
<dbReference type="CDD" id="cd19527">
    <property type="entry name" value="RecA-like_PEX6_r2"/>
    <property type="match status" value="1"/>
</dbReference>
<dbReference type="Proteomes" id="UP000016088">
    <property type="component" value="Unassembled WGS sequence"/>
</dbReference>
<dbReference type="SMART" id="SM00382">
    <property type="entry name" value="AAA"/>
    <property type="match status" value="1"/>
</dbReference>
<dbReference type="EMBL" id="KE503208">
    <property type="protein sequence ID" value="EPX71307.1"/>
    <property type="molecule type" value="Genomic_DNA"/>
</dbReference>
<dbReference type="GO" id="GO:0016558">
    <property type="term" value="P:protein import into peroxisome matrix"/>
    <property type="evidence" value="ECO:0007669"/>
    <property type="project" value="TreeGrafter"/>
</dbReference>
<dbReference type="Gene3D" id="1.10.8.60">
    <property type="match status" value="1"/>
</dbReference>
<dbReference type="OMA" id="RTITRKF"/>
<keyword evidence="5" id="KW-0378">Hydrolase</keyword>
<evidence type="ECO:0000313" key="13">
    <source>
        <dbReference type="Proteomes" id="UP000016088"/>
    </source>
</evidence>
<dbReference type="InterPro" id="IPR047533">
    <property type="entry name" value="RecA-like_PEX6_r2"/>
</dbReference>
<protein>
    <recommendedName>
        <fullName evidence="8">Peroxisomal ATPase PEX6</fullName>
    </recommendedName>
    <alternativeName>
        <fullName evidence="9">Peroxin-6</fullName>
    </alternativeName>
</protein>
<dbReference type="InterPro" id="IPR050168">
    <property type="entry name" value="AAA_ATPase_domain"/>
</dbReference>
<proteinExistence type="inferred from homology"/>
<dbReference type="FunFam" id="3.40.50.300:FF:000109">
    <property type="entry name" value="Peroxisomal biogenesis factor 6"/>
    <property type="match status" value="1"/>
</dbReference>
<keyword evidence="3" id="KW-0962">Peroxisome biogenesis</keyword>
<dbReference type="OrthoDB" id="5553750at2759"/>
<feature type="domain" description="AAA+ ATPase" evidence="11">
    <location>
        <begin position="677"/>
        <end position="816"/>
    </location>
</feature>
<dbReference type="GO" id="GO:0005829">
    <property type="term" value="C:cytosol"/>
    <property type="evidence" value="ECO:0007669"/>
    <property type="project" value="TreeGrafter"/>
</dbReference>
<evidence type="ECO:0000256" key="1">
    <source>
        <dbReference type="ARBA" id="ARBA00004370"/>
    </source>
</evidence>
<keyword evidence="13" id="KW-1185">Reference proteome</keyword>
<gene>
    <name evidence="12" type="ORF">SOCG_01526</name>
</gene>
<comment type="catalytic activity">
    <reaction evidence="10">
        <text>ATP + H2O = ADP + phosphate + H(+)</text>
        <dbReference type="Rhea" id="RHEA:13065"/>
        <dbReference type="ChEBI" id="CHEBI:15377"/>
        <dbReference type="ChEBI" id="CHEBI:15378"/>
        <dbReference type="ChEBI" id="CHEBI:30616"/>
        <dbReference type="ChEBI" id="CHEBI:43474"/>
        <dbReference type="ChEBI" id="CHEBI:456216"/>
    </reaction>
    <physiologicalReaction direction="left-to-right" evidence="10">
        <dbReference type="Rhea" id="RHEA:13066"/>
    </physiologicalReaction>
</comment>